<feature type="binding site" evidence="14">
    <location>
        <position position="225"/>
    </location>
    <ligand>
        <name>substrate</name>
    </ligand>
</feature>
<keyword evidence="8 18" id="KW-0378">Hydrolase</keyword>
<name>A0A423PNI9_9GAMM</name>
<evidence type="ECO:0000256" key="9">
    <source>
        <dbReference type="ARBA" id="ARBA00022960"/>
    </source>
</evidence>
<evidence type="ECO:0000256" key="3">
    <source>
        <dbReference type="ARBA" id="ARBA00007164"/>
    </source>
</evidence>
<dbReference type="InterPro" id="IPR012338">
    <property type="entry name" value="Beta-lactam/transpept-like"/>
</dbReference>
<evidence type="ECO:0000256" key="5">
    <source>
        <dbReference type="ARBA" id="ARBA00022645"/>
    </source>
</evidence>
<dbReference type="GO" id="GO:0009252">
    <property type="term" value="P:peptidoglycan biosynthetic process"/>
    <property type="evidence" value="ECO:0007669"/>
    <property type="project" value="UniProtKB-UniPathway"/>
</dbReference>
<evidence type="ECO:0000313" key="18">
    <source>
        <dbReference type="EMBL" id="ROO27149.1"/>
    </source>
</evidence>
<dbReference type="Gene3D" id="3.40.710.10">
    <property type="entry name" value="DD-peptidase/beta-lactamase superfamily"/>
    <property type="match status" value="1"/>
</dbReference>
<dbReference type="SMART" id="SM00936">
    <property type="entry name" value="PBP5_C"/>
    <property type="match status" value="1"/>
</dbReference>
<keyword evidence="11" id="KW-0961">Cell wall biogenesis/degradation</keyword>
<dbReference type="InterPro" id="IPR037167">
    <property type="entry name" value="Peptidase_S11_C_sf"/>
</dbReference>
<evidence type="ECO:0000256" key="13">
    <source>
        <dbReference type="PIRSR" id="PIRSR618044-1"/>
    </source>
</evidence>
<feature type="chain" id="PRO_5019080713" description="serine-type D-Ala-D-Ala carboxypeptidase" evidence="16">
    <location>
        <begin position="23"/>
        <end position="381"/>
    </location>
</feature>
<dbReference type="PANTHER" id="PTHR21581">
    <property type="entry name" value="D-ALANYL-D-ALANINE CARBOXYPEPTIDASE"/>
    <property type="match status" value="1"/>
</dbReference>
<reference evidence="18 19" key="1">
    <citation type="submission" date="2013-10" db="EMBL/GenBank/DDBJ databases">
        <title>Salinisphaera orenii MK-B5 Genome Sequencing.</title>
        <authorList>
            <person name="Lai Q."/>
            <person name="Li C."/>
            <person name="Shao Z."/>
        </authorList>
    </citation>
    <scope>NUCLEOTIDE SEQUENCE [LARGE SCALE GENOMIC DNA]</scope>
    <source>
        <strain evidence="18 19">MK-B5</strain>
    </source>
</reference>
<dbReference type="InterPro" id="IPR001967">
    <property type="entry name" value="Peptidase_S11_N"/>
</dbReference>
<evidence type="ECO:0000256" key="8">
    <source>
        <dbReference type="ARBA" id="ARBA00022801"/>
    </source>
</evidence>
<comment type="catalytic activity">
    <reaction evidence="12">
        <text>Preferential cleavage: (Ac)2-L-Lys-D-Ala-|-D-Ala. Also transpeptidation of peptidyl-alanyl moieties that are N-acyl substituents of D-alanine.</text>
        <dbReference type="EC" id="3.4.16.4"/>
    </reaction>
</comment>
<sequence>MHHATRLFFAVVLLFVATPVLAASLPIPDPPNLEARSYILVDFDSGQVLAAKNAEKAIEPASITKLMTTYILFDEIDQGNIALDDQVTISEKAWKMGGSKMFIEVGDQVSVDDLLHGMITSSGNDATVALAEYVAGTESSFADYMNQYAQDLGLTESHFVDASGWPHEDHVMSAHDIARLLGAIVRDFPDLYDQYFHQKKFTYAGIEQYNRNSLLWSDDSVDGGKTGHTESAGYCLAVTAKRDDMRLVSVVTGTDSNNARKSQSQALLNYGFRFYESGQLFDADTQISEIRVWKGDETMLPVVADGAVHVAYPRGKRDELSTSAELPSNLSAPVKDGERLGTLHVKYGDETLAEVPLYAGQAIAEGGIIRRLTDEVMMMFE</sequence>
<keyword evidence="6" id="KW-0645">Protease</keyword>
<dbReference type="EC" id="3.4.16.4" evidence="4"/>
<keyword evidence="7 16" id="KW-0732">Signal</keyword>
<comment type="similarity">
    <text evidence="3 15">Belongs to the peptidase S11 family.</text>
</comment>
<evidence type="ECO:0000259" key="17">
    <source>
        <dbReference type="SMART" id="SM00936"/>
    </source>
</evidence>
<keyword evidence="10" id="KW-0573">Peptidoglycan synthesis</keyword>
<protein>
    <recommendedName>
        <fullName evidence="4">serine-type D-Ala-D-Ala carboxypeptidase</fullName>
        <ecNumber evidence="4">3.4.16.4</ecNumber>
    </recommendedName>
</protein>
<dbReference type="AlphaFoldDB" id="A0A423PNI9"/>
<accession>A0A423PNI9</accession>
<evidence type="ECO:0000256" key="1">
    <source>
        <dbReference type="ARBA" id="ARBA00003217"/>
    </source>
</evidence>
<dbReference type="Pfam" id="PF00768">
    <property type="entry name" value="Peptidase_S11"/>
    <property type="match status" value="1"/>
</dbReference>
<feature type="active site" description="Acyl-ester intermediate" evidence="13">
    <location>
        <position position="62"/>
    </location>
</feature>
<evidence type="ECO:0000256" key="12">
    <source>
        <dbReference type="ARBA" id="ARBA00034000"/>
    </source>
</evidence>
<proteinExistence type="inferred from homology"/>
<dbReference type="PANTHER" id="PTHR21581:SF6">
    <property type="entry name" value="TRAFFICKING PROTEIN PARTICLE COMPLEX SUBUNIT 12"/>
    <property type="match status" value="1"/>
</dbReference>
<evidence type="ECO:0000256" key="7">
    <source>
        <dbReference type="ARBA" id="ARBA00022729"/>
    </source>
</evidence>
<dbReference type="InterPro" id="IPR015956">
    <property type="entry name" value="Peniciliin-bd_prot_C_sf"/>
</dbReference>
<evidence type="ECO:0000256" key="16">
    <source>
        <dbReference type="SAM" id="SignalP"/>
    </source>
</evidence>
<comment type="caution">
    <text evidence="18">The sequence shown here is derived from an EMBL/GenBank/DDBJ whole genome shotgun (WGS) entry which is preliminary data.</text>
</comment>
<evidence type="ECO:0000256" key="11">
    <source>
        <dbReference type="ARBA" id="ARBA00023316"/>
    </source>
</evidence>
<feature type="active site" description="Proton acceptor" evidence="13">
    <location>
        <position position="65"/>
    </location>
</feature>
<dbReference type="UniPathway" id="UPA00219"/>
<dbReference type="PRINTS" id="PR00725">
    <property type="entry name" value="DADACBPTASE1"/>
</dbReference>
<keyword evidence="9" id="KW-0133">Cell shape</keyword>
<comment type="function">
    <text evidence="1">Removes C-terminal D-alanyl residues from sugar-peptide cell wall precursors.</text>
</comment>
<dbReference type="RefSeq" id="WP_123631163.1">
    <property type="nucleotide sequence ID" value="NZ_AYKH01000015.1"/>
</dbReference>
<feature type="active site" evidence="13">
    <location>
        <position position="122"/>
    </location>
</feature>
<comment type="pathway">
    <text evidence="2">Cell wall biogenesis; peptidoglycan biosynthesis.</text>
</comment>
<evidence type="ECO:0000256" key="2">
    <source>
        <dbReference type="ARBA" id="ARBA00004752"/>
    </source>
</evidence>
<dbReference type="GO" id="GO:0006508">
    <property type="term" value="P:proteolysis"/>
    <property type="evidence" value="ECO:0007669"/>
    <property type="project" value="UniProtKB-KW"/>
</dbReference>
<dbReference type="GO" id="GO:0008360">
    <property type="term" value="P:regulation of cell shape"/>
    <property type="evidence" value="ECO:0007669"/>
    <property type="project" value="UniProtKB-KW"/>
</dbReference>
<feature type="domain" description="Peptidase S11 D-Ala-D-Ala carboxypeptidase A C-terminal" evidence="17">
    <location>
        <begin position="275"/>
        <end position="365"/>
    </location>
</feature>
<dbReference type="EMBL" id="AYKH01000015">
    <property type="protein sequence ID" value="ROO27149.1"/>
    <property type="molecule type" value="Genomic_DNA"/>
</dbReference>
<dbReference type="Pfam" id="PF07943">
    <property type="entry name" value="PBP5_C"/>
    <property type="match status" value="1"/>
</dbReference>
<evidence type="ECO:0000256" key="6">
    <source>
        <dbReference type="ARBA" id="ARBA00022670"/>
    </source>
</evidence>
<evidence type="ECO:0000313" key="19">
    <source>
        <dbReference type="Proteomes" id="UP000283993"/>
    </source>
</evidence>
<dbReference type="SUPFAM" id="SSF69189">
    <property type="entry name" value="Penicillin-binding protein associated domain"/>
    <property type="match status" value="1"/>
</dbReference>
<organism evidence="18 19">
    <name type="scientific">Salinisphaera orenii MK-B5</name>
    <dbReference type="NCBI Taxonomy" id="856730"/>
    <lineage>
        <taxon>Bacteria</taxon>
        <taxon>Pseudomonadati</taxon>
        <taxon>Pseudomonadota</taxon>
        <taxon>Gammaproteobacteria</taxon>
        <taxon>Salinisphaerales</taxon>
        <taxon>Salinisphaeraceae</taxon>
        <taxon>Salinisphaera</taxon>
    </lineage>
</organism>
<dbReference type="InterPro" id="IPR012907">
    <property type="entry name" value="Peptidase_S11_C"/>
</dbReference>
<gene>
    <name evidence="18" type="ORF">SAOR_09180</name>
</gene>
<evidence type="ECO:0000256" key="10">
    <source>
        <dbReference type="ARBA" id="ARBA00022984"/>
    </source>
</evidence>
<dbReference type="Gene3D" id="2.60.410.10">
    <property type="entry name" value="D-Ala-D-Ala carboxypeptidase, C-terminal domain"/>
    <property type="match status" value="1"/>
</dbReference>
<evidence type="ECO:0000256" key="14">
    <source>
        <dbReference type="PIRSR" id="PIRSR618044-2"/>
    </source>
</evidence>
<dbReference type="GO" id="GO:0009002">
    <property type="term" value="F:serine-type D-Ala-D-Ala carboxypeptidase activity"/>
    <property type="evidence" value="ECO:0007669"/>
    <property type="project" value="UniProtKB-EC"/>
</dbReference>
<evidence type="ECO:0000256" key="4">
    <source>
        <dbReference type="ARBA" id="ARBA00012448"/>
    </source>
</evidence>
<dbReference type="Proteomes" id="UP000283993">
    <property type="component" value="Unassembled WGS sequence"/>
</dbReference>
<dbReference type="InterPro" id="IPR018044">
    <property type="entry name" value="Peptidase_S11"/>
</dbReference>
<evidence type="ECO:0000256" key="15">
    <source>
        <dbReference type="RuleBase" id="RU004016"/>
    </source>
</evidence>
<dbReference type="GO" id="GO:0071555">
    <property type="term" value="P:cell wall organization"/>
    <property type="evidence" value="ECO:0007669"/>
    <property type="project" value="UniProtKB-KW"/>
</dbReference>
<keyword evidence="5 18" id="KW-0121">Carboxypeptidase</keyword>
<feature type="signal peptide" evidence="16">
    <location>
        <begin position="1"/>
        <end position="22"/>
    </location>
</feature>
<keyword evidence="19" id="KW-1185">Reference proteome</keyword>
<dbReference type="SUPFAM" id="SSF56601">
    <property type="entry name" value="beta-lactamase/transpeptidase-like"/>
    <property type="match status" value="1"/>
</dbReference>